<feature type="domain" description="Peptidase M16C associated" evidence="2">
    <location>
        <begin position="457"/>
        <end position="706"/>
    </location>
</feature>
<dbReference type="PANTHER" id="PTHR43016:SF13">
    <property type="entry name" value="PRESEQUENCE PROTEASE, MITOCHONDRIAL"/>
    <property type="match status" value="1"/>
</dbReference>
<name>D6SQ80_9BACT</name>
<dbReference type="EMBL" id="ACJN02000002">
    <property type="protein sequence ID" value="EFI34906.1"/>
    <property type="molecule type" value="Genomic_DNA"/>
</dbReference>
<dbReference type="MEROPS" id="M16.012"/>
<evidence type="ECO:0000259" key="2">
    <source>
        <dbReference type="SMART" id="SM01264"/>
    </source>
</evidence>
<dbReference type="InterPro" id="IPR011765">
    <property type="entry name" value="Pept_M16_N"/>
</dbReference>
<dbReference type="InterPro" id="IPR013578">
    <property type="entry name" value="Peptidase_M16C_assoc"/>
</dbReference>
<dbReference type="InterPro" id="IPR007863">
    <property type="entry name" value="Peptidase_M16_C"/>
</dbReference>
<dbReference type="FunFam" id="3.30.830.10:FF:000034">
    <property type="entry name" value="presequence protease 1, chloroplastic/mitochondrial"/>
    <property type="match status" value="1"/>
</dbReference>
<dbReference type="InterPro" id="IPR011249">
    <property type="entry name" value="Metalloenz_LuxS/M16"/>
</dbReference>
<dbReference type="InterPro" id="IPR055130">
    <property type="entry name" value="PreP_C"/>
</dbReference>
<dbReference type="PANTHER" id="PTHR43016">
    <property type="entry name" value="PRESEQUENCE PROTEASE"/>
    <property type="match status" value="1"/>
</dbReference>
<dbReference type="Pfam" id="PF08367">
    <property type="entry name" value="M16C_assoc"/>
    <property type="match status" value="1"/>
</dbReference>
<dbReference type="Pfam" id="PF22516">
    <property type="entry name" value="PreP_C"/>
    <property type="match status" value="1"/>
</dbReference>
<dbReference type="GO" id="GO:0004222">
    <property type="term" value="F:metalloendopeptidase activity"/>
    <property type="evidence" value="ECO:0007669"/>
    <property type="project" value="TreeGrafter"/>
</dbReference>
<keyword evidence="4" id="KW-1185">Reference proteome</keyword>
<dbReference type="eggNOG" id="COG1026">
    <property type="taxonomic scope" value="Bacteria"/>
</dbReference>
<dbReference type="Pfam" id="PF00675">
    <property type="entry name" value="Peptidase_M16"/>
    <property type="match status" value="1"/>
</dbReference>
<dbReference type="SMART" id="SM01264">
    <property type="entry name" value="M16C_associated"/>
    <property type="match status" value="1"/>
</dbReference>
<evidence type="ECO:0000313" key="4">
    <source>
        <dbReference type="Proteomes" id="UP000005496"/>
    </source>
</evidence>
<comment type="caution">
    <text evidence="3">The sequence shown here is derived from an EMBL/GenBank/DDBJ whole genome shotgun (WGS) entry which is preliminary data.</text>
</comment>
<evidence type="ECO:0000256" key="1">
    <source>
        <dbReference type="SAM" id="Coils"/>
    </source>
</evidence>
<evidence type="ECO:0000313" key="3">
    <source>
        <dbReference type="EMBL" id="EFI34906.1"/>
    </source>
</evidence>
<feature type="coiled-coil region" evidence="1">
    <location>
        <begin position="424"/>
        <end position="492"/>
    </location>
</feature>
<accession>D6SQ80</accession>
<dbReference type="Gene3D" id="3.30.830.10">
    <property type="entry name" value="Metalloenzyme, LuxS/M16 peptidase-like"/>
    <property type="match status" value="4"/>
</dbReference>
<gene>
    <name evidence="3" type="ORF">Dthio_PD2297</name>
</gene>
<reference evidence="3" key="1">
    <citation type="submission" date="2010-05" db="EMBL/GenBank/DDBJ databases">
        <title>The draft genome of Desulfonatronospira thiodismutans ASO3-1.</title>
        <authorList>
            <consortium name="US DOE Joint Genome Institute (JGI-PGF)"/>
            <person name="Lucas S."/>
            <person name="Copeland A."/>
            <person name="Lapidus A."/>
            <person name="Cheng J.-F."/>
            <person name="Bruce D."/>
            <person name="Goodwin L."/>
            <person name="Pitluck S."/>
            <person name="Chertkov O."/>
            <person name="Brettin T."/>
            <person name="Detter J.C."/>
            <person name="Han C."/>
            <person name="Land M.L."/>
            <person name="Hauser L."/>
            <person name="Kyrpides N."/>
            <person name="Mikhailova N."/>
            <person name="Muyzer G."/>
            <person name="Woyke T."/>
        </authorList>
    </citation>
    <scope>NUCLEOTIDE SEQUENCE [LARGE SCALE GENOMIC DNA]</scope>
    <source>
        <strain evidence="3">ASO3-1</strain>
    </source>
</reference>
<proteinExistence type="predicted"/>
<dbReference type="RefSeq" id="WP_008870220.1">
    <property type="nucleotide sequence ID" value="NZ_ACJN02000002.1"/>
</dbReference>
<dbReference type="SUPFAM" id="SSF63411">
    <property type="entry name" value="LuxS/MPP-like metallohydrolase"/>
    <property type="match status" value="4"/>
</dbReference>
<dbReference type="AlphaFoldDB" id="D6SQ80"/>
<dbReference type="Proteomes" id="UP000005496">
    <property type="component" value="Unassembled WGS sequence"/>
</dbReference>
<dbReference type="GO" id="GO:0046872">
    <property type="term" value="F:metal ion binding"/>
    <property type="evidence" value="ECO:0007669"/>
    <property type="project" value="InterPro"/>
</dbReference>
<dbReference type="GO" id="GO:0016485">
    <property type="term" value="P:protein processing"/>
    <property type="evidence" value="ECO:0007669"/>
    <property type="project" value="TreeGrafter"/>
</dbReference>
<organism evidence="3 4">
    <name type="scientific">Desulfonatronospira thiodismutans ASO3-1</name>
    <dbReference type="NCBI Taxonomy" id="555779"/>
    <lineage>
        <taxon>Bacteria</taxon>
        <taxon>Pseudomonadati</taxon>
        <taxon>Thermodesulfobacteriota</taxon>
        <taxon>Desulfovibrionia</taxon>
        <taxon>Desulfovibrionales</taxon>
        <taxon>Desulfonatronovibrionaceae</taxon>
        <taxon>Desulfonatronospira</taxon>
    </lineage>
</organism>
<dbReference type="Pfam" id="PF05193">
    <property type="entry name" value="Peptidase_M16_C"/>
    <property type="match status" value="1"/>
</dbReference>
<protein>
    <submittedName>
        <fullName evidence="3">Peptidase M16C associated domain protein</fullName>
    </submittedName>
</protein>
<keyword evidence="1" id="KW-0175">Coiled coil</keyword>
<sequence>MQQANRFRLVEERHIPEINSLARLFEHQKTGARVLSMTNQDENKVFGITFRTPPRDNTGVAHILEHSVLCGSRRYRVKEPFVELLKSSVQTFLNAITFPDKTCYPVASQNRQDLYNLMDVYLDAVFFPNIPPEVFAQEGWHYELPSQDAPLKFKGVVYNEMKGAYSSPESLLAEYSQQSLYPQGTYGLDSGGIPEEILNLTYDDFIQFHKKFYHPSNAWIFFYGDDPEQERLDRVGEFLDQFDPLDVNSQVNTQPRTDMQKRVEESYSATDESDPRCYLTINWLLPETSYPQLNLGLRILDFILTGMPASPLRRRLIESGLGEDLAGVGLETDIFQMYYSTGMKGVPPENLDRVEALIQETLQDLARNGIDPEIVQAAMSSVEFALRENNTGSFPRGLAVMFRALSTWLYDESPFSLLEFSDVLEQIKLRLEQGEKVFENLIQEHFLDNTHRTVVLLRPDSDMERRIQEMENQRLEEARKQLDQKQMQELVESTQKLMKWQEEPDDPEELARIPRLTRSDMEPQIRTVPRREEKVQEATLLMHPQPTSGIFYLDLGMDLHFLPQKYLSYVPLFGRALLEIGTFSQDYTALTTRIRQLTGGIVPVPFSHSVRGSSESTCRLFLRGKSLPEKVPDMFKIFRDILTQVKLDNKERFRQMVLEEKSGLEQALVPAGHRVVGMRLKARYSEADWAQEHMSGVTYLLFLRHLLEKIEKNWDQVLSDLEGIKSLLVHKGSMLVNITAEEDALDQGRQYLQDFLQEIPREEASRQHWKWSCTPGNEALYIPARVNYVGRAVDLESGSYRFHGSSMAATRFLRASWLWDKIRVQGGAYGAFSSYDHFNNVMAFTSYRDPNITKTLQAFAGSGAYLSRPDLDPEEVEKAVIGAVGEMDSYQLPDAKGFSSMIRFLANITDEYRQNIRDEILGASVENFREFGQALDQALREDKGVISILGGQSQIEEHQEELELENSFRLL</sequence>
<dbReference type="OrthoDB" id="9762027at2"/>